<evidence type="ECO:0000256" key="6">
    <source>
        <dbReference type="ARBA" id="ARBA00023163"/>
    </source>
</evidence>
<organism evidence="8 9">
    <name type="scientific">Candidatus Pullibacteroides excrementavium</name>
    <dbReference type="NCBI Taxonomy" id="2840905"/>
    <lineage>
        <taxon>Bacteria</taxon>
        <taxon>Pseudomonadati</taxon>
        <taxon>Bacteroidota</taxon>
        <taxon>Bacteroidia</taxon>
        <taxon>Bacteroidales</taxon>
        <taxon>Candidatus Pullibacteroides</taxon>
    </lineage>
</organism>
<keyword evidence="4" id="KW-0805">Transcription regulation</keyword>
<dbReference type="GO" id="GO:1900376">
    <property type="term" value="P:regulation of secondary metabolite biosynthetic process"/>
    <property type="evidence" value="ECO:0007669"/>
    <property type="project" value="TreeGrafter"/>
</dbReference>
<dbReference type="InterPro" id="IPR043135">
    <property type="entry name" value="Fur_C"/>
</dbReference>
<comment type="similarity">
    <text evidence="1">Belongs to the Fur family.</text>
</comment>
<sequence>MLWIEELLEKKGVKPTAIRLLVLKALSEQQDPVSLSELEASLGTVDKSTLFRSLSLFLEHHVVHAFEDGNGVLKYELCRNPDGCSVNDMHVHFYCTRCHRTYCLPSRIPAIALPEGFEMESVNFMLKGLCPHCHGR</sequence>
<dbReference type="GO" id="GO:0000976">
    <property type="term" value="F:transcription cis-regulatory region binding"/>
    <property type="evidence" value="ECO:0007669"/>
    <property type="project" value="TreeGrafter"/>
</dbReference>
<dbReference type="AlphaFoldDB" id="A0A9D9DPU9"/>
<protein>
    <submittedName>
        <fullName evidence="8">Transcriptional repressor</fullName>
    </submittedName>
</protein>
<keyword evidence="2" id="KW-0678">Repressor</keyword>
<evidence type="ECO:0000256" key="5">
    <source>
        <dbReference type="ARBA" id="ARBA00023125"/>
    </source>
</evidence>
<dbReference type="Gene3D" id="3.30.1490.190">
    <property type="match status" value="1"/>
</dbReference>
<dbReference type="PANTHER" id="PTHR33202:SF22">
    <property type="entry name" value="HYDROGEN PEROXIDE SENSITIVE REPRESSOR"/>
    <property type="match status" value="1"/>
</dbReference>
<dbReference type="InterPro" id="IPR036388">
    <property type="entry name" value="WH-like_DNA-bd_sf"/>
</dbReference>
<dbReference type="GO" id="GO:0008270">
    <property type="term" value="F:zinc ion binding"/>
    <property type="evidence" value="ECO:0007669"/>
    <property type="project" value="TreeGrafter"/>
</dbReference>
<dbReference type="EMBL" id="JADIMZ010000013">
    <property type="protein sequence ID" value="MBO8431867.1"/>
    <property type="molecule type" value="Genomic_DNA"/>
</dbReference>
<dbReference type="Gene3D" id="1.10.10.10">
    <property type="entry name" value="Winged helix-like DNA-binding domain superfamily/Winged helix DNA-binding domain"/>
    <property type="match status" value="1"/>
</dbReference>
<gene>
    <name evidence="8" type="ORF">IAB08_01040</name>
</gene>
<evidence type="ECO:0000313" key="8">
    <source>
        <dbReference type="EMBL" id="MBO8431867.1"/>
    </source>
</evidence>
<dbReference type="GO" id="GO:0003700">
    <property type="term" value="F:DNA-binding transcription factor activity"/>
    <property type="evidence" value="ECO:0007669"/>
    <property type="project" value="InterPro"/>
</dbReference>
<keyword evidence="5" id="KW-0238">DNA-binding</keyword>
<keyword evidence="7" id="KW-0479">Metal-binding</keyword>
<evidence type="ECO:0000256" key="3">
    <source>
        <dbReference type="ARBA" id="ARBA00022833"/>
    </source>
</evidence>
<name>A0A9D9DPU9_9BACT</name>
<evidence type="ECO:0000256" key="4">
    <source>
        <dbReference type="ARBA" id="ARBA00023015"/>
    </source>
</evidence>
<feature type="binding site" evidence="7">
    <location>
        <position position="98"/>
    </location>
    <ligand>
        <name>Zn(2+)</name>
        <dbReference type="ChEBI" id="CHEBI:29105"/>
    </ligand>
</feature>
<reference evidence="8" key="1">
    <citation type="submission" date="2020-10" db="EMBL/GenBank/DDBJ databases">
        <authorList>
            <person name="Gilroy R."/>
        </authorList>
    </citation>
    <scope>NUCLEOTIDE SEQUENCE</scope>
    <source>
        <strain evidence="8">2889</strain>
    </source>
</reference>
<evidence type="ECO:0000313" key="9">
    <source>
        <dbReference type="Proteomes" id="UP000823612"/>
    </source>
</evidence>
<reference evidence="8" key="2">
    <citation type="journal article" date="2021" name="PeerJ">
        <title>Extensive microbial diversity within the chicken gut microbiome revealed by metagenomics and culture.</title>
        <authorList>
            <person name="Gilroy R."/>
            <person name="Ravi A."/>
            <person name="Getino M."/>
            <person name="Pursley I."/>
            <person name="Horton D.L."/>
            <person name="Alikhan N.F."/>
            <person name="Baker D."/>
            <person name="Gharbi K."/>
            <person name="Hall N."/>
            <person name="Watson M."/>
            <person name="Adriaenssens E.M."/>
            <person name="Foster-Nyarko E."/>
            <person name="Jarju S."/>
            <person name="Secka A."/>
            <person name="Antonio M."/>
            <person name="Oren A."/>
            <person name="Chaudhuri R.R."/>
            <person name="La Ragione R."/>
            <person name="Hildebrand F."/>
            <person name="Pallen M.J."/>
        </authorList>
    </citation>
    <scope>NUCLEOTIDE SEQUENCE</scope>
    <source>
        <strain evidence="8">2889</strain>
    </source>
</reference>
<dbReference type="GO" id="GO:0045892">
    <property type="term" value="P:negative regulation of DNA-templated transcription"/>
    <property type="evidence" value="ECO:0007669"/>
    <property type="project" value="TreeGrafter"/>
</dbReference>
<evidence type="ECO:0000256" key="2">
    <source>
        <dbReference type="ARBA" id="ARBA00022491"/>
    </source>
</evidence>
<accession>A0A9D9DPU9</accession>
<evidence type="ECO:0000256" key="1">
    <source>
        <dbReference type="ARBA" id="ARBA00007957"/>
    </source>
</evidence>
<feature type="binding site" evidence="7">
    <location>
        <position position="95"/>
    </location>
    <ligand>
        <name>Zn(2+)</name>
        <dbReference type="ChEBI" id="CHEBI:29105"/>
    </ligand>
</feature>
<keyword evidence="6" id="KW-0804">Transcription</keyword>
<comment type="caution">
    <text evidence="8">The sequence shown here is derived from an EMBL/GenBank/DDBJ whole genome shotgun (WGS) entry which is preliminary data.</text>
</comment>
<dbReference type="InterPro" id="IPR002481">
    <property type="entry name" value="FUR"/>
</dbReference>
<proteinExistence type="inferred from homology"/>
<dbReference type="Proteomes" id="UP000823612">
    <property type="component" value="Unassembled WGS sequence"/>
</dbReference>
<feature type="binding site" evidence="7">
    <location>
        <position position="130"/>
    </location>
    <ligand>
        <name>Zn(2+)</name>
        <dbReference type="ChEBI" id="CHEBI:29105"/>
    </ligand>
</feature>
<dbReference type="Pfam" id="PF01475">
    <property type="entry name" value="FUR"/>
    <property type="match status" value="1"/>
</dbReference>
<evidence type="ECO:0000256" key="7">
    <source>
        <dbReference type="PIRSR" id="PIRSR602481-1"/>
    </source>
</evidence>
<comment type="cofactor">
    <cofactor evidence="7">
        <name>Zn(2+)</name>
        <dbReference type="ChEBI" id="CHEBI:29105"/>
    </cofactor>
    <text evidence="7">Binds 1 zinc ion per subunit.</text>
</comment>
<keyword evidence="3 7" id="KW-0862">Zinc</keyword>
<dbReference type="InterPro" id="IPR036390">
    <property type="entry name" value="WH_DNA-bd_sf"/>
</dbReference>
<feature type="binding site" evidence="7">
    <location>
        <position position="133"/>
    </location>
    <ligand>
        <name>Zn(2+)</name>
        <dbReference type="ChEBI" id="CHEBI:29105"/>
    </ligand>
</feature>
<dbReference type="PANTHER" id="PTHR33202">
    <property type="entry name" value="ZINC UPTAKE REGULATION PROTEIN"/>
    <property type="match status" value="1"/>
</dbReference>
<dbReference type="SUPFAM" id="SSF46785">
    <property type="entry name" value="Winged helix' DNA-binding domain"/>
    <property type="match status" value="1"/>
</dbReference>